<evidence type="ECO:0000313" key="3">
    <source>
        <dbReference type="Proteomes" id="UP000646548"/>
    </source>
</evidence>
<proteinExistence type="predicted"/>
<keyword evidence="2" id="KW-0418">Kinase</keyword>
<dbReference type="EMBL" id="WKFB01000548">
    <property type="protein sequence ID" value="KAF6719869.1"/>
    <property type="molecule type" value="Genomic_DNA"/>
</dbReference>
<keyword evidence="1" id="KW-0175">Coiled coil</keyword>
<dbReference type="Proteomes" id="UP000646548">
    <property type="component" value="Unassembled WGS sequence"/>
</dbReference>
<evidence type="ECO:0000256" key="1">
    <source>
        <dbReference type="SAM" id="Coils"/>
    </source>
</evidence>
<comment type="caution">
    <text evidence="2">The sequence shown here is derived from an EMBL/GenBank/DDBJ whole genome shotgun (WGS) entry which is preliminary data.</text>
</comment>
<gene>
    <name evidence="2" type="ORF">FQA47_000189</name>
</gene>
<accession>A0A834BYP1</accession>
<protein>
    <submittedName>
        <fullName evidence="2">Citron Rho-interacting kinase</fullName>
    </submittedName>
</protein>
<feature type="coiled-coil region" evidence="1">
    <location>
        <begin position="1"/>
        <end position="299"/>
    </location>
</feature>
<evidence type="ECO:0000313" key="2">
    <source>
        <dbReference type="EMBL" id="KAF6719869.1"/>
    </source>
</evidence>
<keyword evidence="2" id="KW-0808">Transferase</keyword>
<organism evidence="2 3">
    <name type="scientific">Oryzias melastigma</name>
    <name type="common">Marine medaka</name>
    <dbReference type="NCBI Taxonomy" id="30732"/>
    <lineage>
        <taxon>Eukaryota</taxon>
        <taxon>Metazoa</taxon>
        <taxon>Chordata</taxon>
        <taxon>Craniata</taxon>
        <taxon>Vertebrata</taxon>
        <taxon>Euteleostomi</taxon>
        <taxon>Actinopterygii</taxon>
        <taxon>Neopterygii</taxon>
        <taxon>Teleostei</taxon>
        <taxon>Neoteleostei</taxon>
        <taxon>Acanthomorphata</taxon>
        <taxon>Ovalentaria</taxon>
        <taxon>Atherinomorphae</taxon>
        <taxon>Beloniformes</taxon>
        <taxon>Adrianichthyidae</taxon>
        <taxon>Oryziinae</taxon>
        <taxon>Oryzias</taxon>
    </lineage>
</organism>
<sequence length="317" mass="37520">MSQVEQEISLVQRKMSDLESVLQQKDIELKASETQRTILEQDLATYITECSSLKRSLEQARMEVSQEDDKALQLLHDIREQSNKLQEIKEQEYHAQIEEMRVSIRQLEEDLSAARRRSDLYEAELKDSRQANEELKRKATDYQHRMQKVKEQGKAEVEEMIAKLEKANGEQQSKIQELQEKLTKSLKANSEATDLLQSMKVSKERLERDLERLQNKEDSSDSLRRRLRETEDGRKTLENQVKRLEIVERRETKLKDELQSKAQQIQQMSDKILELEENLRETQATAQRLETHLKQKEKLYEDKIKVLFPSTYDVFLK</sequence>
<reference evidence="2" key="1">
    <citation type="journal article" name="BMC Genomics">
        <title>Long-read sequencing and de novo genome assembly of marine medaka (Oryzias melastigma).</title>
        <authorList>
            <person name="Liang P."/>
            <person name="Saqib H.S.A."/>
            <person name="Ni X."/>
            <person name="Shen Y."/>
        </authorList>
    </citation>
    <scope>NUCLEOTIDE SEQUENCE</scope>
    <source>
        <strain evidence="2">Bigg-433</strain>
    </source>
</reference>
<dbReference type="GO" id="GO:0016301">
    <property type="term" value="F:kinase activity"/>
    <property type="evidence" value="ECO:0007669"/>
    <property type="project" value="UniProtKB-KW"/>
</dbReference>
<dbReference type="AlphaFoldDB" id="A0A834BYP1"/>
<name>A0A834BYP1_ORYME</name>